<keyword evidence="2" id="KW-1185">Reference proteome</keyword>
<evidence type="ECO:0000313" key="2">
    <source>
        <dbReference type="Proteomes" id="UP000267821"/>
    </source>
</evidence>
<dbReference type="AlphaFoldDB" id="A0A3N4M7L8"/>
<dbReference type="EMBL" id="ML121527">
    <property type="protein sequence ID" value="RPB29599.1"/>
    <property type="molecule type" value="Genomic_DNA"/>
</dbReference>
<sequence length="154" mass="17938">MLLFGPKNRLRPFLQAGPATRLQATKLHYPSEECYPESWTSRAPCLQRDFSKSPITSKHLHSCHQLYSSICFFFLPEIKYLLELQQLCGNYVRTFKLKQSLTLKQRNTSPLPLSNEILVIFPVCPIRKLHSSRPIQSCLCHLYYNHKTTDPNIM</sequence>
<dbReference type="InParanoid" id="A0A3N4M7L8"/>
<proteinExistence type="predicted"/>
<evidence type="ECO:0000313" key="1">
    <source>
        <dbReference type="EMBL" id="RPB29599.1"/>
    </source>
</evidence>
<organism evidence="1 2">
    <name type="scientific">Terfezia boudieri ATCC MYA-4762</name>
    <dbReference type="NCBI Taxonomy" id="1051890"/>
    <lineage>
        <taxon>Eukaryota</taxon>
        <taxon>Fungi</taxon>
        <taxon>Dikarya</taxon>
        <taxon>Ascomycota</taxon>
        <taxon>Pezizomycotina</taxon>
        <taxon>Pezizomycetes</taxon>
        <taxon>Pezizales</taxon>
        <taxon>Pezizaceae</taxon>
        <taxon>Terfezia</taxon>
    </lineage>
</organism>
<reference evidence="1 2" key="1">
    <citation type="journal article" date="2018" name="Nat. Ecol. Evol.">
        <title>Pezizomycetes genomes reveal the molecular basis of ectomycorrhizal truffle lifestyle.</title>
        <authorList>
            <person name="Murat C."/>
            <person name="Payen T."/>
            <person name="Noel B."/>
            <person name="Kuo A."/>
            <person name="Morin E."/>
            <person name="Chen J."/>
            <person name="Kohler A."/>
            <person name="Krizsan K."/>
            <person name="Balestrini R."/>
            <person name="Da Silva C."/>
            <person name="Montanini B."/>
            <person name="Hainaut M."/>
            <person name="Levati E."/>
            <person name="Barry K.W."/>
            <person name="Belfiori B."/>
            <person name="Cichocki N."/>
            <person name="Clum A."/>
            <person name="Dockter R.B."/>
            <person name="Fauchery L."/>
            <person name="Guy J."/>
            <person name="Iotti M."/>
            <person name="Le Tacon F."/>
            <person name="Lindquist E.A."/>
            <person name="Lipzen A."/>
            <person name="Malagnac F."/>
            <person name="Mello A."/>
            <person name="Molinier V."/>
            <person name="Miyauchi S."/>
            <person name="Poulain J."/>
            <person name="Riccioni C."/>
            <person name="Rubini A."/>
            <person name="Sitrit Y."/>
            <person name="Splivallo R."/>
            <person name="Traeger S."/>
            <person name="Wang M."/>
            <person name="Zifcakova L."/>
            <person name="Wipf D."/>
            <person name="Zambonelli A."/>
            <person name="Paolocci F."/>
            <person name="Nowrousian M."/>
            <person name="Ottonello S."/>
            <person name="Baldrian P."/>
            <person name="Spatafora J.W."/>
            <person name="Henrissat B."/>
            <person name="Nagy L.G."/>
            <person name="Aury J.M."/>
            <person name="Wincker P."/>
            <person name="Grigoriev I.V."/>
            <person name="Bonfante P."/>
            <person name="Martin F.M."/>
        </authorList>
    </citation>
    <scope>NUCLEOTIDE SEQUENCE [LARGE SCALE GENOMIC DNA]</scope>
    <source>
        <strain evidence="1 2">ATCC MYA-4762</strain>
    </source>
</reference>
<protein>
    <submittedName>
        <fullName evidence="1">Uncharacterized protein</fullName>
    </submittedName>
</protein>
<name>A0A3N4M7L8_9PEZI</name>
<gene>
    <name evidence="1" type="ORF">L211DRAFT_28783</name>
</gene>
<accession>A0A3N4M7L8</accession>
<dbReference type="Proteomes" id="UP000267821">
    <property type="component" value="Unassembled WGS sequence"/>
</dbReference>